<dbReference type="AlphaFoldDB" id="A0A1E5WGN0"/>
<evidence type="ECO:0000313" key="3">
    <source>
        <dbReference type="Proteomes" id="UP000095767"/>
    </source>
</evidence>
<keyword evidence="1" id="KW-0812">Transmembrane</keyword>
<sequence length="122" mass="13996">MGLSIFRGKEEHFALEVMLLWVPSLYLEVITALACLCGFCNTRNGSGSLCRYRASYFLSRLPGFYGYFISLFLIQLNGCLRLEQVHDGAVEQYFSRIDDPQWEDLNLPTIHSMEEILSPSFD</sequence>
<reference evidence="2 3" key="1">
    <citation type="submission" date="2016-09" db="EMBL/GenBank/DDBJ databases">
        <title>The draft genome of Dichanthelium oligosanthes: A C3 panicoid grass species.</title>
        <authorList>
            <person name="Studer A.J."/>
            <person name="Schnable J.C."/>
            <person name="Brutnell T.P."/>
        </authorList>
    </citation>
    <scope>NUCLEOTIDE SEQUENCE [LARGE SCALE GENOMIC DNA]</scope>
    <source>
        <strain evidence="3">cv. Kellogg 1175</strain>
        <tissue evidence="2">Leaf</tissue>
    </source>
</reference>
<keyword evidence="1" id="KW-0472">Membrane</keyword>
<feature type="transmembrane region" description="Helical" evidence="1">
    <location>
        <begin position="54"/>
        <end position="74"/>
    </location>
</feature>
<dbReference type="EMBL" id="LWDX02008959">
    <property type="protein sequence ID" value="OEL36518.1"/>
    <property type="molecule type" value="Genomic_DNA"/>
</dbReference>
<evidence type="ECO:0000256" key="1">
    <source>
        <dbReference type="SAM" id="Phobius"/>
    </source>
</evidence>
<dbReference type="Proteomes" id="UP000095767">
    <property type="component" value="Unassembled WGS sequence"/>
</dbReference>
<evidence type="ECO:0000313" key="2">
    <source>
        <dbReference type="EMBL" id="OEL36518.1"/>
    </source>
</evidence>
<accession>A0A1E5WGN0</accession>
<organism evidence="2 3">
    <name type="scientific">Dichanthelium oligosanthes</name>
    <dbReference type="NCBI Taxonomy" id="888268"/>
    <lineage>
        <taxon>Eukaryota</taxon>
        <taxon>Viridiplantae</taxon>
        <taxon>Streptophyta</taxon>
        <taxon>Embryophyta</taxon>
        <taxon>Tracheophyta</taxon>
        <taxon>Spermatophyta</taxon>
        <taxon>Magnoliopsida</taxon>
        <taxon>Liliopsida</taxon>
        <taxon>Poales</taxon>
        <taxon>Poaceae</taxon>
        <taxon>PACMAD clade</taxon>
        <taxon>Panicoideae</taxon>
        <taxon>Panicodae</taxon>
        <taxon>Paniceae</taxon>
        <taxon>Dichantheliinae</taxon>
        <taxon>Dichanthelium</taxon>
    </lineage>
</organism>
<feature type="transmembrane region" description="Helical" evidence="1">
    <location>
        <begin position="20"/>
        <end position="42"/>
    </location>
</feature>
<protein>
    <submittedName>
        <fullName evidence="2">Uncharacterized protein</fullName>
    </submittedName>
</protein>
<keyword evidence="1" id="KW-1133">Transmembrane helix</keyword>
<proteinExistence type="predicted"/>
<gene>
    <name evidence="2" type="ORF">BAE44_0002463</name>
</gene>
<name>A0A1E5WGN0_9POAL</name>
<comment type="caution">
    <text evidence="2">The sequence shown here is derived from an EMBL/GenBank/DDBJ whole genome shotgun (WGS) entry which is preliminary data.</text>
</comment>
<keyword evidence="3" id="KW-1185">Reference proteome</keyword>